<keyword evidence="1" id="KW-1133">Transmembrane helix</keyword>
<organism evidence="2 3">
    <name type="scientific">Collinsella intestinalis</name>
    <dbReference type="NCBI Taxonomy" id="147207"/>
    <lineage>
        <taxon>Bacteria</taxon>
        <taxon>Bacillati</taxon>
        <taxon>Actinomycetota</taxon>
        <taxon>Coriobacteriia</taxon>
        <taxon>Coriobacteriales</taxon>
        <taxon>Coriobacteriaceae</taxon>
        <taxon>Collinsella</taxon>
    </lineage>
</organism>
<keyword evidence="1" id="KW-0472">Membrane</keyword>
<proteinExistence type="predicted"/>
<evidence type="ECO:0000313" key="3">
    <source>
        <dbReference type="Proteomes" id="UP000286050"/>
    </source>
</evidence>
<dbReference type="EMBL" id="QSJI01000001">
    <property type="protein sequence ID" value="RHD57570.1"/>
    <property type="molecule type" value="Genomic_DNA"/>
</dbReference>
<dbReference type="PROSITE" id="PS51257">
    <property type="entry name" value="PROKAR_LIPOPROTEIN"/>
    <property type="match status" value="1"/>
</dbReference>
<name>A0A414G041_9ACTN</name>
<sequence length="119" mass="12176">MNATARALLIAAAAIAAACWAVPALLVGAVPPDAGMFAMMALLYALLPITAVALGLIGAGSARTLFWVPAALGAAFALLFPLAVEGSRDVAFYRIAYAAIGYAAMAPRVSMAKRCRPPR</sequence>
<dbReference type="AlphaFoldDB" id="A0A414G041"/>
<accession>A0A414G041</accession>
<reference evidence="2 3" key="1">
    <citation type="submission" date="2018-08" db="EMBL/GenBank/DDBJ databases">
        <title>A genome reference for cultivated species of the human gut microbiota.</title>
        <authorList>
            <person name="Zou Y."/>
            <person name="Xue W."/>
            <person name="Luo G."/>
        </authorList>
    </citation>
    <scope>NUCLEOTIDE SEQUENCE [LARGE SCALE GENOMIC DNA]</scope>
    <source>
        <strain evidence="2 3">AM30-5LB</strain>
    </source>
</reference>
<gene>
    <name evidence="2" type="ORF">DW787_01650</name>
</gene>
<feature type="transmembrane region" description="Helical" evidence="1">
    <location>
        <begin position="90"/>
        <end position="109"/>
    </location>
</feature>
<dbReference type="Proteomes" id="UP000286050">
    <property type="component" value="Unassembled WGS sequence"/>
</dbReference>
<evidence type="ECO:0000256" key="1">
    <source>
        <dbReference type="SAM" id="Phobius"/>
    </source>
</evidence>
<feature type="transmembrane region" description="Helical" evidence="1">
    <location>
        <begin position="37"/>
        <end position="57"/>
    </location>
</feature>
<protein>
    <submittedName>
        <fullName evidence="2">Uncharacterized protein</fullName>
    </submittedName>
</protein>
<dbReference type="RefSeq" id="WP_118271339.1">
    <property type="nucleotide sequence ID" value="NZ_QSJI01000001.1"/>
</dbReference>
<feature type="transmembrane region" description="Helical" evidence="1">
    <location>
        <begin position="64"/>
        <end position="84"/>
    </location>
</feature>
<comment type="caution">
    <text evidence="2">The sequence shown here is derived from an EMBL/GenBank/DDBJ whole genome shotgun (WGS) entry which is preliminary data.</text>
</comment>
<evidence type="ECO:0000313" key="2">
    <source>
        <dbReference type="EMBL" id="RHD57570.1"/>
    </source>
</evidence>
<keyword evidence="1" id="KW-0812">Transmembrane</keyword>